<sequence length="439" mass="49196">MNCSGYETDISECMVDSSWLTDSYLYHHLDTGLRCNHNAGAYATEGSIRLAGGNFPSEGRVELYHHSRWGTVCDGAWDISDADVVCRQLGYPGALSAVYGGTFDQGTGDIWFDYVECSGYEDRLTDCFHGEWLRTWCSHYNDAGVRCMVPGYLTPRLANGSRSNVGRVEVWTGYQWERICHSGFNSYAEHAVCRQLGYDTVSTENDEYTWFGNGDTIPVALQFYCNDPGDETETVYLAECALTTIERFDCDGVSIICHHYEDDEETKKGRFPVYLSISGVIVVITSVVGCHYKEKIKKRRAQTEPNDTPATQATTPTENDQSLRTVEFVETTTTDERRPPHHLAPINKPPSYSDAIIAPPPYQGAGMVGRLQSYSSYPTQQTMNMQENEYAFTGNFKPEGDNTDTLATPSRDRLYEEWVSTQLPALPDIARPENLPSVT</sequence>
<dbReference type="SUPFAM" id="SSF56487">
    <property type="entry name" value="SRCR-like"/>
    <property type="match status" value="2"/>
</dbReference>
<comment type="caution">
    <text evidence="3">Lacks conserved residue(s) required for the propagation of feature annotation.</text>
</comment>
<keyword evidence="7" id="KW-1185">Reference proteome</keyword>
<dbReference type="Pfam" id="PF00530">
    <property type="entry name" value="SRCR"/>
    <property type="match status" value="2"/>
</dbReference>
<evidence type="ECO:0000313" key="6">
    <source>
        <dbReference type="EMBL" id="KAJ8027092.1"/>
    </source>
</evidence>
<dbReference type="InterPro" id="IPR036772">
    <property type="entry name" value="SRCR-like_dom_sf"/>
</dbReference>
<dbReference type="GO" id="GO:0016020">
    <property type="term" value="C:membrane"/>
    <property type="evidence" value="ECO:0007669"/>
    <property type="project" value="InterPro"/>
</dbReference>
<dbReference type="AlphaFoldDB" id="A0A9Q1BIJ1"/>
<dbReference type="OrthoDB" id="536948at2759"/>
<evidence type="ECO:0000313" key="7">
    <source>
        <dbReference type="Proteomes" id="UP001152320"/>
    </source>
</evidence>
<feature type="region of interest" description="Disordered" evidence="4">
    <location>
        <begin position="298"/>
        <end position="352"/>
    </location>
</feature>
<proteinExistence type="predicted"/>
<dbReference type="PANTHER" id="PTHR48071:SF28">
    <property type="entry name" value="SRCR DOMAIN-CONTAINING PROTEIN"/>
    <property type="match status" value="1"/>
</dbReference>
<name>A0A9Q1BIJ1_HOLLE</name>
<reference evidence="6" key="1">
    <citation type="submission" date="2021-10" db="EMBL/GenBank/DDBJ databases">
        <title>Tropical sea cucumber genome reveals ecological adaptation and Cuvierian tubules defense mechanism.</title>
        <authorList>
            <person name="Chen T."/>
        </authorList>
    </citation>
    <scope>NUCLEOTIDE SEQUENCE</scope>
    <source>
        <strain evidence="6">Nanhai2018</strain>
        <tissue evidence="6">Muscle</tissue>
    </source>
</reference>
<feature type="compositionally biased region" description="Polar residues" evidence="4">
    <location>
        <begin position="303"/>
        <end position="323"/>
    </location>
</feature>
<keyword evidence="2" id="KW-0325">Glycoprotein</keyword>
<feature type="disulfide bond" evidence="3">
    <location>
        <begin position="117"/>
        <end position="127"/>
    </location>
</feature>
<dbReference type="InterPro" id="IPR001190">
    <property type="entry name" value="SRCR"/>
</dbReference>
<feature type="domain" description="SRCR" evidence="5">
    <location>
        <begin position="48"/>
        <end position="148"/>
    </location>
</feature>
<dbReference type="PROSITE" id="PS50287">
    <property type="entry name" value="SRCR_2"/>
    <property type="match status" value="2"/>
</dbReference>
<dbReference type="SMART" id="SM00202">
    <property type="entry name" value="SR"/>
    <property type="match status" value="2"/>
</dbReference>
<evidence type="ECO:0000256" key="4">
    <source>
        <dbReference type="SAM" id="MobiDB-lite"/>
    </source>
</evidence>
<dbReference type="EMBL" id="JAIZAY010000016">
    <property type="protein sequence ID" value="KAJ8027092.1"/>
    <property type="molecule type" value="Genomic_DNA"/>
</dbReference>
<feature type="disulfide bond" evidence="3">
    <location>
        <begin position="73"/>
        <end position="137"/>
    </location>
</feature>
<evidence type="ECO:0000256" key="1">
    <source>
        <dbReference type="ARBA" id="ARBA00023157"/>
    </source>
</evidence>
<dbReference type="PANTHER" id="PTHR48071">
    <property type="entry name" value="SRCR DOMAIN-CONTAINING PROTEIN"/>
    <property type="match status" value="1"/>
</dbReference>
<evidence type="ECO:0000256" key="3">
    <source>
        <dbReference type="PROSITE-ProRule" id="PRU00196"/>
    </source>
</evidence>
<dbReference type="FunFam" id="3.10.250.10:FF:000011">
    <property type="entry name" value="Scavenger receptor class A member 5"/>
    <property type="match status" value="1"/>
</dbReference>
<evidence type="ECO:0000259" key="5">
    <source>
        <dbReference type="PROSITE" id="PS50287"/>
    </source>
</evidence>
<accession>A0A9Q1BIJ1</accession>
<dbReference type="Gene3D" id="3.10.250.10">
    <property type="entry name" value="SRCR-like domain"/>
    <property type="match status" value="2"/>
</dbReference>
<keyword evidence="1 3" id="KW-1015">Disulfide bond</keyword>
<comment type="caution">
    <text evidence="6">The sequence shown here is derived from an EMBL/GenBank/DDBJ whole genome shotgun (WGS) entry which is preliminary data.</text>
</comment>
<evidence type="ECO:0000256" key="2">
    <source>
        <dbReference type="ARBA" id="ARBA00023180"/>
    </source>
</evidence>
<organism evidence="6 7">
    <name type="scientific">Holothuria leucospilota</name>
    <name type="common">Black long sea cucumber</name>
    <name type="synonym">Mertensiothuria leucospilota</name>
    <dbReference type="NCBI Taxonomy" id="206669"/>
    <lineage>
        <taxon>Eukaryota</taxon>
        <taxon>Metazoa</taxon>
        <taxon>Echinodermata</taxon>
        <taxon>Eleutherozoa</taxon>
        <taxon>Echinozoa</taxon>
        <taxon>Holothuroidea</taxon>
        <taxon>Aspidochirotacea</taxon>
        <taxon>Aspidochirotida</taxon>
        <taxon>Holothuriidae</taxon>
        <taxon>Holothuria</taxon>
    </lineage>
</organism>
<gene>
    <name evidence="6" type="ORF">HOLleu_32132</name>
</gene>
<dbReference type="Proteomes" id="UP001152320">
    <property type="component" value="Chromosome 16"/>
</dbReference>
<dbReference type="PRINTS" id="PR00258">
    <property type="entry name" value="SPERACTRCPTR"/>
</dbReference>
<feature type="disulfide bond" evidence="3">
    <location>
        <begin position="86"/>
        <end position="147"/>
    </location>
</feature>
<feature type="domain" description="SRCR" evidence="5">
    <location>
        <begin position="155"/>
        <end position="258"/>
    </location>
</feature>
<dbReference type="PROSITE" id="PS00420">
    <property type="entry name" value="SRCR_1"/>
    <property type="match status" value="1"/>
</dbReference>
<protein>
    <submittedName>
        <fullName evidence="6">Neurotrypsin</fullName>
    </submittedName>
</protein>